<dbReference type="SMART" id="SM00356">
    <property type="entry name" value="ZnF_C3H1"/>
    <property type="match status" value="1"/>
</dbReference>
<evidence type="ECO:0000256" key="7">
    <source>
        <dbReference type="ARBA" id="ARBA00022833"/>
    </source>
</evidence>
<reference evidence="15" key="1">
    <citation type="journal article" date="2015" name="Insect Biochem. Mol. Biol.">
        <title>An insight into the sialome of the horse fly, Tabanus bromius.</title>
        <authorList>
            <person name="Ribeiro J.M."/>
            <person name="Kazimirova M."/>
            <person name="Takac P."/>
            <person name="Andersen J.F."/>
            <person name="Francischetti I.M."/>
        </authorList>
    </citation>
    <scope>NUCLEOTIDE SEQUENCE</scope>
</reference>
<evidence type="ECO:0000256" key="2">
    <source>
        <dbReference type="ARBA" id="ARBA00004123"/>
    </source>
</evidence>
<name>A0A0K8TRQ5_TABBR</name>
<feature type="non-terminal residue" evidence="15">
    <location>
        <position position="1"/>
    </location>
</feature>
<keyword evidence="7 12" id="KW-0862">Zinc</keyword>
<evidence type="ECO:0000259" key="13">
    <source>
        <dbReference type="PROSITE" id="PS50103"/>
    </source>
</evidence>
<feature type="zinc finger region" description="C3H1-type" evidence="12">
    <location>
        <begin position="149"/>
        <end position="176"/>
    </location>
</feature>
<dbReference type="Gene3D" id="2.30.30.1190">
    <property type="match status" value="1"/>
</dbReference>
<dbReference type="AlphaFoldDB" id="A0A0K8TRQ5"/>
<dbReference type="EMBL" id="GDAI01000780">
    <property type="protein sequence ID" value="JAI16823.1"/>
    <property type="molecule type" value="mRNA"/>
</dbReference>
<accession>A0A0K8TRQ5</accession>
<evidence type="ECO:0000256" key="12">
    <source>
        <dbReference type="PROSITE-ProRule" id="PRU00723"/>
    </source>
</evidence>
<dbReference type="CDD" id="cd20384">
    <property type="entry name" value="Tudor_ZGPAT"/>
    <property type="match status" value="1"/>
</dbReference>
<evidence type="ECO:0000256" key="11">
    <source>
        <dbReference type="ARBA" id="ARBA00023242"/>
    </source>
</evidence>
<comment type="subcellular location">
    <subcellularLocation>
        <location evidence="2">Nucleus</location>
    </subcellularLocation>
</comment>
<evidence type="ECO:0000256" key="9">
    <source>
        <dbReference type="ARBA" id="ARBA00023125"/>
    </source>
</evidence>
<keyword evidence="10" id="KW-0804">Transcription</keyword>
<dbReference type="PANTHER" id="PTHR46297:SF1">
    <property type="entry name" value="ZINC FINGER CCCH-TYPE WITH G PATCH DOMAIN-CONTAINING PROTEIN"/>
    <property type="match status" value="1"/>
</dbReference>
<dbReference type="SMART" id="SM00443">
    <property type="entry name" value="G_patch"/>
    <property type="match status" value="1"/>
</dbReference>
<dbReference type="PROSITE" id="PS50174">
    <property type="entry name" value="G_PATCH"/>
    <property type="match status" value="1"/>
</dbReference>
<feature type="domain" description="G-patch" evidence="14">
    <location>
        <begin position="297"/>
        <end position="343"/>
    </location>
</feature>
<keyword evidence="6 12" id="KW-0863">Zinc-finger</keyword>
<evidence type="ECO:0000256" key="10">
    <source>
        <dbReference type="ARBA" id="ARBA00023163"/>
    </source>
</evidence>
<keyword evidence="9" id="KW-0238">DNA-binding</keyword>
<evidence type="ECO:0000256" key="3">
    <source>
        <dbReference type="ARBA" id="ARBA00022414"/>
    </source>
</evidence>
<comment type="function">
    <text evidence="1">Transcription repressor.</text>
</comment>
<evidence type="ECO:0000256" key="1">
    <source>
        <dbReference type="ARBA" id="ARBA00004062"/>
    </source>
</evidence>
<dbReference type="GO" id="GO:0008270">
    <property type="term" value="F:zinc ion binding"/>
    <property type="evidence" value="ECO:0007669"/>
    <property type="project" value="UniProtKB-KW"/>
</dbReference>
<feature type="domain" description="C3H1-type" evidence="13">
    <location>
        <begin position="149"/>
        <end position="176"/>
    </location>
</feature>
<evidence type="ECO:0000313" key="15">
    <source>
        <dbReference type="EMBL" id="JAI16823.1"/>
    </source>
</evidence>
<keyword evidence="8" id="KW-0805">Transcription regulation</keyword>
<organism evidence="15">
    <name type="scientific">Tabanus bromius</name>
    <name type="common">Band-eyed brown horse fly</name>
    <dbReference type="NCBI Taxonomy" id="304241"/>
    <lineage>
        <taxon>Eukaryota</taxon>
        <taxon>Metazoa</taxon>
        <taxon>Ecdysozoa</taxon>
        <taxon>Arthropoda</taxon>
        <taxon>Hexapoda</taxon>
        <taxon>Insecta</taxon>
        <taxon>Pterygota</taxon>
        <taxon>Neoptera</taxon>
        <taxon>Endopterygota</taxon>
        <taxon>Diptera</taxon>
        <taxon>Brachycera</taxon>
        <taxon>Tabanomorpha</taxon>
        <taxon>Tabanoidea</taxon>
        <taxon>Tabanidae</taxon>
        <taxon>Tabanus</taxon>
    </lineage>
</organism>
<protein>
    <recommendedName>
        <fullName evidence="3">Zinc finger CCCH-type with G patch domain-containing protein</fullName>
    </recommendedName>
</protein>
<dbReference type="GO" id="GO:0001227">
    <property type="term" value="F:DNA-binding transcription repressor activity, RNA polymerase II-specific"/>
    <property type="evidence" value="ECO:0007669"/>
    <property type="project" value="TreeGrafter"/>
</dbReference>
<dbReference type="GO" id="GO:0000978">
    <property type="term" value="F:RNA polymerase II cis-regulatory region sequence-specific DNA binding"/>
    <property type="evidence" value="ECO:0007669"/>
    <property type="project" value="TreeGrafter"/>
</dbReference>
<evidence type="ECO:0000256" key="5">
    <source>
        <dbReference type="ARBA" id="ARBA00022723"/>
    </source>
</evidence>
<dbReference type="PANTHER" id="PTHR46297">
    <property type="entry name" value="ZINC FINGER CCCH-TYPE WITH G PATCH DOMAIN-CONTAINING PROTEIN"/>
    <property type="match status" value="1"/>
</dbReference>
<dbReference type="Pfam" id="PF01585">
    <property type="entry name" value="G-patch"/>
    <property type="match status" value="1"/>
</dbReference>
<proteinExistence type="evidence at transcript level"/>
<evidence type="ECO:0000259" key="14">
    <source>
        <dbReference type="PROSITE" id="PS50174"/>
    </source>
</evidence>
<keyword evidence="5 12" id="KW-0479">Metal-binding</keyword>
<dbReference type="InterPro" id="IPR000467">
    <property type="entry name" value="G_patch_dom"/>
</dbReference>
<evidence type="ECO:0000256" key="6">
    <source>
        <dbReference type="ARBA" id="ARBA00022771"/>
    </source>
</evidence>
<dbReference type="GO" id="GO:0005634">
    <property type="term" value="C:nucleus"/>
    <property type="evidence" value="ECO:0007669"/>
    <property type="project" value="UniProtKB-SubCell"/>
</dbReference>
<sequence length="495" mass="56365">ISKYEIQLKQVEAALVASKDSTEQGELQSLRNSLKELITLTKESLKTKGSGSSDKGNDSKYADEVASFYAELNNIESNSEHDSDQSEKTLKDNFESMIGQKCSAPHCHTWGDVAYHNAIICALDTTKDYNISDMQNFRLRVLYVNPTHKEMIPCPYFLDGECKFESDRCHFSHGELIPFGELREYKEPDFSKLKKNCAVLAEMQDKIWHKGRVVWANFDEKTCRIRLEQKKEQIDCKFEKVLPIFDEENSSESDDDDDDDDSYDTSDADAIRHANLVEKSLFSYTGTEALGEWEKHTKGIGSKLMQKMGYVVGTGLGSSGQGILVPVSAQILPAGRSLDYCMELREANGDADLFSVERKLEKEKKKREALILRNLEREKANTNVFTFLNDSIFSSSALNSESKSQKIKKDDFKNHSNKNLNVESLKISENIRKKEKQILKIKQSMQRQPAGSDIHNRLQSELTAKRRELDTLKSSESRIAREQSLRKDTNKISIF</sequence>
<dbReference type="PROSITE" id="PS50103">
    <property type="entry name" value="ZF_C3H1"/>
    <property type="match status" value="1"/>
</dbReference>
<keyword evidence="4" id="KW-0678">Repressor</keyword>
<dbReference type="InterPro" id="IPR000571">
    <property type="entry name" value="Znf_CCCH"/>
</dbReference>
<evidence type="ECO:0000256" key="4">
    <source>
        <dbReference type="ARBA" id="ARBA00022491"/>
    </source>
</evidence>
<keyword evidence="11" id="KW-0539">Nucleus</keyword>
<evidence type="ECO:0000256" key="8">
    <source>
        <dbReference type="ARBA" id="ARBA00023015"/>
    </source>
</evidence>